<reference evidence="2" key="1">
    <citation type="submission" date="2024-03" db="EMBL/GenBank/DDBJ databases">
        <authorList>
            <consortium name="ELIXIR-Norway"/>
            <consortium name="Elixir Norway"/>
        </authorList>
    </citation>
    <scope>NUCLEOTIDE SEQUENCE</scope>
</reference>
<name>A0ABP1BVY2_9BRYO</name>
<dbReference type="Proteomes" id="UP001497522">
    <property type="component" value="Chromosome 7"/>
</dbReference>
<protein>
    <submittedName>
        <fullName evidence="2">Uncharacterized protein</fullName>
    </submittedName>
</protein>
<sequence>MPGRCKIPIRNSTRRMPPLWEALIYGTRARLVKFRRTQSLRRNRRSSRREEEKLGKTSRVAMAERANSFPNARYRRKSRRRSRRN</sequence>
<evidence type="ECO:0000313" key="2">
    <source>
        <dbReference type="EMBL" id="CAK9880603.1"/>
    </source>
</evidence>
<feature type="compositionally biased region" description="Basic residues" evidence="1">
    <location>
        <begin position="73"/>
        <end position="85"/>
    </location>
</feature>
<feature type="region of interest" description="Disordered" evidence="1">
    <location>
        <begin position="38"/>
        <end position="85"/>
    </location>
</feature>
<feature type="non-terminal residue" evidence="2">
    <location>
        <position position="85"/>
    </location>
</feature>
<proteinExistence type="predicted"/>
<dbReference type="EMBL" id="OZ023708">
    <property type="protein sequence ID" value="CAK9880603.1"/>
    <property type="molecule type" value="Genomic_DNA"/>
</dbReference>
<evidence type="ECO:0000256" key="1">
    <source>
        <dbReference type="SAM" id="MobiDB-lite"/>
    </source>
</evidence>
<organism evidence="2 3">
    <name type="scientific">Sphagnum jensenii</name>
    <dbReference type="NCBI Taxonomy" id="128206"/>
    <lineage>
        <taxon>Eukaryota</taxon>
        <taxon>Viridiplantae</taxon>
        <taxon>Streptophyta</taxon>
        <taxon>Embryophyta</taxon>
        <taxon>Bryophyta</taxon>
        <taxon>Sphagnophytina</taxon>
        <taxon>Sphagnopsida</taxon>
        <taxon>Sphagnales</taxon>
        <taxon>Sphagnaceae</taxon>
        <taxon>Sphagnum</taxon>
    </lineage>
</organism>
<feature type="compositionally biased region" description="Basic residues" evidence="1">
    <location>
        <begin position="38"/>
        <end position="47"/>
    </location>
</feature>
<gene>
    <name evidence="2" type="ORF">CSSPJE1EN2_LOCUS22002</name>
</gene>
<accession>A0ABP1BVY2</accession>
<evidence type="ECO:0000313" key="3">
    <source>
        <dbReference type="Proteomes" id="UP001497522"/>
    </source>
</evidence>
<keyword evidence="3" id="KW-1185">Reference proteome</keyword>